<dbReference type="InterPro" id="IPR008207">
    <property type="entry name" value="Sig_transdc_His_kin_Hpt_dom"/>
</dbReference>
<dbReference type="InterPro" id="IPR036641">
    <property type="entry name" value="HPT_dom_sf"/>
</dbReference>
<protein>
    <recommendedName>
        <fullName evidence="1">HPt domain-containing protein</fullName>
    </recommendedName>
</protein>
<dbReference type="GO" id="GO:0000160">
    <property type="term" value="P:phosphorelay signal transduction system"/>
    <property type="evidence" value="ECO:0007669"/>
    <property type="project" value="InterPro"/>
</dbReference>
<feature type="domain" description="HPt" evidence="1">
    <location>
        <begin position="242"/>
        <end position="332"/>
    </location>
</feature>
<dbReference type="PROSITE" id="PS50894">
    <property type="entry name" value="HPT"/>
    <property type="match status" value="1"/>
</dbReference>
<dbReference type="Gene3D" id="1.20.120.160">
    <property type="entry name" value="HPT domain"/>
    <property type="match status" value="2"/>
</dbReference>
<evidence type="ECO:0000313" key="2">
    <source>
        <dbReference type="EMBL" id="BAM75614.1"/>
    </source>
</evidence>
<accession>L8AXT6</accession>
<sequence>MLIYNYQKEFVGIDESDLNALGFSNLSQLRSESADFADLFVKTPGFVHNFKHVHWIDFVTCAEGSEDSKVIIHANEENFRCTLDIKTAYLVDDPSQKAYIINLVNLRALTHNENEQVAEDVLEKPAPEVTTQSAAIFNTLDFEDDKHTKTIAPQSIEVTHDPYEVTQTNTLDQLEENPKVVEDIYEDEPIEIDNIQESVEELPEIQEAQEEEPLPPLYTQSLNVGNEYVYDPHLASNELGLPVDLIEEFIEDFISQANEFKDDLYNSLNDDNTDNVKIQSHKLKGVAANLRIEDAFEILSTINTSEDIQEIKTNIDMLYIIIEKLSKKATQPVAPIEVEQSIEKEVSNENDDLILSFKDDIEEIKIDDSEVPETIIMPELADDDFLTIDEIQDQKIEEITLDEDISKADELDKITLDDDIENITQKFEQEVSQTSLSAYNKAEVAIEIGIDTESFEKLFNDFVIEGKNICREINSAIEQGDASSWKRTAIELKGMSDNMRIDDFKEELELIIHTQDANEAKDAMDAINAKFQQISGVKD</sequence>
<dbReference type="EMBL" id="AB372118">
    <property type="protein sequence ID" value="BAM75614.1"/>
    <property type="molecule type" value="Genomic_DNA"/>
</dbReference>
<name>L8AXT6_9ZZZZ</name>
<evidence type="ECO:0000259" key="1">
    <source>
        <dbReference type="PROSITE" id="PS50894"/>
    </source>
</evidence>
<dbReference type="AlphaFoldDB" id="L8AXT6"/>
<reference evidence="2" key="1">
    <citation type="submission" date="2007-12" db="EMBL/GenBank/DDBJ databases">
        <title>Phylogenetic prediction and protein expressional analysis in the genetic information detected from deep-sea hydrothermal vent in Suiyo seamount.</title>
        <authorList>
            <person name="Sasaki M."/>
            <person name="Tsujimura M."/>
            <person name="Zhang Z."/>
            <person name="Akutsu J."/>
            <person name="Tajima H."/>
            <person name="Kawarabayasi Y."/>
        </authorList>
    </citation>
    <scope>NUCLEOTIDE SEQUENCE</scope>
</reference>
<proteinExistence type="predicted"/>
<dbReference type="SUPFAM" id="SSF47226">
    <property type="entry name" value="Histidine-containing phosphotransfer domain, HPT domain"/>
    <property type="match status" value="2"/>
</dbReference>
<organism evidence="2">
    <name type="scientific">uncultured microorganism</name>
    <dbReference type="NCBI Taxonomy" id="358574"/>
    <lineage>
        <taxon>unclassified sequences</taxon>
        <taxon>environmental samples</taxon>
    </lineage>
</organism>